<dbReference type="PANTHER" id="PTHR42951">
    <property type="entry name" value="METALLO-BETA-LACTAMASE DOMAIN-CONTAINING"/>
    <property type="match status" value="1"/>
</dbReference>
<dbReference type="OrthoDB" id="9761531at2"/>
<sequence>MLQFKTEKLTKRITRIFAPAGELMYLVEGDRKAVLIDTGSGIGSLKDCVRSLTDKPLTVLITHGHVDHAMGAAEFADVYMNLNDASVYGEHGSEAFRKTGPAHRPEGIDQLSQSVWIPAAPVTAFKDLKGGDIFDLGGEQIRIYDCPGHTKGSVVMLLVQERVLVLGDACNDFTFLFADHCTSVTEYEKNLKALKSQVDGMFDTVYISHGDGNGAVETIDEVIHVCEDIKQGSTDDIPFDFMGLPGVIAKAVNLETMKRIDGRRGNIVYNKESI</sequence>
<proteinExistence type="predicted"/>
<feature type="domain" description="Metallo-beta-lactamase" evidence="1">
    <location>
        <begin position="21"/>
        <end position="209"/>
    </location>
</feature>
<dbReference type="Pfam" id="PF00753">
    <property type="entry name" value="Lactamase_B"/>
    <property type="match status" value="1"/>
</dbReference>
<keyword evidence="3" id="KW-1185">Reference proteome</keyword>
<dbReference type="InterPro" id="IPR001279">
    <property type="entry name" value="Metallo-B-lactamas"/>
</dbReference>
<comment type="caution">
    <text evidence="2">The sequence shown here is derived from an EMBL/GenBank/DDBJ whole genome shotgun (WGS) entry which is preliminary data.</text>
</comment>
<protein>
    <recommendedName>
        <fullName evidence="1">Metallo-beta-lactamase domain-containing protein</fullName>
    </recommendedName>
</protein>
<evidence type="ECO:0000259" key="1">
    <source>
        <dbReference type="SMART" id="SM00849"/>
    </source>
</evidence>
<evidence type="ECO:0000313" key="2">
    <source>
        <dbReference type="EMBL" id="EHI58520.1"/>
    </source>
</evidence>
<dbReference type="SUPFAM" id="SSF56281">
    <property type="entry name" value="Metallo-hydrolase/oxidoreductase"/>
    <property type="match status" value="1"/>
</dbReference>
<dbReference type="PATRIC" id="fig|742737.3.peg.3458"/>
<dbReference type="HOGENOM" id="CLU_030571_0_1_9"/>
<dbReference type="EMBL" id="ADLN01000096">
    <property type="protein sequence ID" value="EHI58520.1"/>
    <property type="molecule type" value="Genomic_DNA"/>
</dbReference>
<gene>
    <name evidence="2" type="ORF">HMPREF9473_03479</name>
</gene>
<dbReference type="InterPro" id="IPR036866">
    <property type="entry name" value="RibonucZ/Hydroxyglut_hydro"/>
</dbReference>
<reference evidence="2 3" key="1">
    <citation type="submission" date="2011-08" db="EMBL/GenBank/DDBJ databases">
        <title>The Genome Sequence of Clostridium hathewayi WAL-18680.</title>
        <authorList>
            <consortium name="The Broad Institute Genome Sequencing Platform"/>
            <person name="Earl A."/>
            <person name="Ward D."/>
            <person name="Feldgarden M."/>
            <person name="Gevers D."/>
            <person name="Finegold S.M."/>
            <person name="Summanen P.H."/>
            <person name="Molitoris D.R."/>
            <person name="Song M."/>
            <person name="Daigneault M."/>
            <person name="Allen-Vercoe E."/>
            <person name="Young S.K."/>
            <person name="Zeng Q."/>
            <person name="Gargeya S."/>
            <person name="Fitzgerald M."/>
            <person name="Haas B."/>
            <person name="Abouelleil A."/>
            <person name="Alvarado L."/>
            <person name="Arachchi H.M."/>
            <person name="Berlin A."/>
            <person name="Brown A."/>
            <person name="Chapman S.B."/>
            <person name="Chen Z."/>
            <person name="Dunbar C."/>
            <person name="Freedman E."/>
            <person name="Gearin G."/>
            <person name="Gellesch M."/>
            <person name="Goldberg J."/>
            <person name="Griggs A."/>
            <person name="Gujja S."/>
            <person name="Heiman D."/>
            <person name="Howarth C."/>
            <person name="Larson L."/>
            <person name="Lui A."/>
            <person name="MacDonald P.J.P."/>
            <person name="Montmayeur A."/>
            <person name="Murphy C."/>
            <person name="Neiman D."/>
            <person name="Pearson M."/>
            <person name="Priest M."/>
            <person name="Roberts A."/>
            <person name="Saif S."/>
            <person name="Shea T."/>
            <person name="Shenoy N."/>
            <person name="Sisk P."/>
            <person name="Stolte C."/>
            <person name="Sykes S."/>
            <person name="Wortman J."/>
            <person name="Nusbaum C."/>
            <person name="Birren B."/>
        </authorList>
    </citation>
    <scope>NUCLEOTIDE SEQUENCE [LARGE SCALE GENOMIC DNA]</scope>
    <source>
        <strain evidence="2 3">WAL-18680</strain>
    </source>
</reference>
<dbReference type="AlphaFoldDB" id="G5IJ06"/>
<dbReference type="InterPro" id="IPR050855">
    <property type="entry name" value="NDM-1-like"/>
</dbReference>
<accession>G5IJ06</accession>
<dbReference type="PANTHER" id="PTHR42951:SF22">
    <property type="entry name" value="METALLO BETA-LACTAMASE SUPERFAMILY LIPOPROTEIN"/>
    <property type="match status" value="1"/>
</dbReference>
<evidence type="ECO:0000313" key="3">
    <source>
        <dbReference type="Proteomes" id="UP000005384"/>
    </source>
</evidence>
<organism evidence="2 3">
    <name type="scientific">Hungatella hathewayi WAL-18680</name>
    <dbReference type="NCBI Taxonomy" id="742737"/>
    <lineage>
        <taxon>Bacteria</taxon>
        <taxon>Bacillati</taxon>
        <taxon>Bacillota</taxon>
        <taxon>Clostridia</taxon>
        <taxon>Lachnospirales</taxon>
        <taxon>Lachnospiraceae</taxon>
        <taxon>Hungatella</taxon>
    </lineage>
</organism>
<dbReference type="SMART" id="SM00849">
    <property type="entry name" value="Lactamase_B"/>
    <property type="match status" value="1"/>
</dbReference>
<dbReference type="Gene3D" id="3.60.15.10">
    <property type="entry name" value="Ribonuclease Z/Hydroxyacylglutathione hydrolase-like"/>
    <property type="match status" value="1"/>
</dbReference>
<name>G5IJ06_9FIRM</name>
<dbReference type="RefSeq" id="WP_006781469.1">
    <property type="nucleotide sequence ID" value="NZ_CP040506.1"/>
</dbReference>
<dbReference type="Proteomes" id="UP000005384">
    <property type="component" value="Unassembled WGS sequence"/>
</dbReference>